<comment type="caution">
    <text evidence="1">The sequence shown here is derived from an EMBL/GenBank/DDBJ whole genome shotgun (WGS) entry which is preliminary data.</text>
</comment>
<accession>A0ABD0YBS4</accession>
<dbReference type="EMBL" id="JBFDAA010000010">
    <property type="protein sequence ID" value="KAL1124785.1"/>
    <property type="molecule type" value="Genomic_DNA"/>
</dbReference>
<proteinExistence type="predicted"/>
<dbReference type="InterPro" id="IPR036179">
    <property type="entry name" value="Ig-like_dom_sf"/>
</dbReference>
<dbReference type="Gene3D" id="2.60.40.10">
    <property type="entry name" value="Immunoglobulins"/>
    <property type="match status" value="1"/>
</dbReference>
<reference evidence="1 2" key="1">
    <citation type="submission" date="2024-07" db="EMBL/GenBank/DDBJ databases">
        <title>Chromosome-level genome assembly of the water stick insect Ranatra chinensis (Heteroptera: Nepidae).</title>
        <authorList>
            <person name="Liu X."/>
        </authorList>
    </citation>
    <scope>NUCLEOTIDE SEQUENCE [LARGE SCALE GENOMIC DNA]</scope>
    <source>
        <strain evidence="1">Cailab_2021Rc</strain>
        <tissue evidence="1">Muscle</tissue>
    </source>
</reference>
<protein>
    <submittedName>
        <fullName evidence="1">Uncharacterized protein</fullName>
    </submittedName>
</protein>
<dbReference type="InterPro" id="IPR013783">
    <property type="entry name" value="Ig-like_fold"/>
</dbReference>
<sequence length="157" mass="17488">GGPQVLRHSAGSGSSGEVVAVRGEDAVLGLVVCADPRPRHAAWEWGSLQLQAGEGLGRYHAEQLIQDRREDCYEARLHVREVDPADSRTYFLVVENEKGTDRHFLRLAVRGSYAPNGKFQHHSYQIISLFLCLSPMPIARLFTLIELHASLCLFIPI</sequence>
<name>A0ABD0YBS4_9HEMI</name>
<evidence type="ECO:0000313" key="1">
    <source>
        <dbReference type="EMBL" id="KAL1124785.1"/>
    </source>
</evidence>
<dbReference type="AlphaFoldDB" id="A0ABD0YBS4"/>
<dbReference type="Proteomes" id="UP001558652">
    <property type="component" value="Unassembled WGS sequence"/>
</dbReference>
<organism evidence="1 2">
    <name type="scientific">Ranatra chinensis</name>
    <dbReference type="NCBI Taxonomy" id="642074"/>
    <lineage>
        <taxon>Eukaryota</taxon>
        <taxon>Metazoa</taxon>
        <taxon>Ecdysozoa</taxon>
        <taxon>Arthropoda</taxon>
        <taxon>Hexapoda</taxon>
        <taxon>Insecta</taxon>
        <taxon>Pterygota</taxon>
        <taxon>Neoptera</taxon>
        <taxon>Paraneoptera</taxon>
        <taxon>Hemiptera</taxon>
        <taxon>Heteroptera</taxon>
        <taxon>Panheteroptera</taxon>
        <taxon>Nepomorpha</taxon>
        <taxon>Nepidae</taxon>
        <taxon>Ranatrinae</taxon>
        <taxon>Ranatra</taxon>
    </lineage>
</organism>
<feature type="non-terminal residue" evidence="1">
    <location>
        <position position="1"/>
    </location>
</feature>
<gene>
    <name evidence="1" type="ORF">AAG570_001406</name>
</gene>
<keyword evidence="2" id="KW-1185">Reference proteome</keyword>
<evidence type="ECO:0000313" key="2">
    <source>
        <dbReference type="Proteomes" id="UP001558652"/>
    </source>
</evidence>
<dbReference type="SUPFAM" id="SSF48726">
    <property type="entry name" value="Immunoglobulin"/>
    <property type="match status" value="1"/>
</dbReference>